<dbReference type="GO" id="GO:0003700">
    <property type="term" value="F:DNA-binding transcription factor activity"/>
    <property type="evidence" value="ECO:0007669"/>
    <property type="project" value="InterPro"/>
</dbReference>
<comment type="subcellular location">
    <subcellularLocation>
        <location evidence="1">Nucleus</location>
    </subcellularLocation>
</comment>
<keyword evidence="2" id="KW-0805">Transcription regulation</keyword>
<name>A0A9Q0QTY5_9MAGN</name>
<dbReference type="OrthoDB" id="684963at2759"/>
<accession>A0A9Q0QTY5</accession>
<feature type="region of interest" description="Disordered" evidence="6">
    <location>
        <begin position="124"/>
        <end position="148"/>
    </location>
</feature>
<evidence type="ECO:0000313" key="8">
    <source>
        <dbReference type="EMBL" id="KAJ4971715.1"/>
    </source>
</evidence>
<comment type="caution">
    <text evidence="8">The sequence shown here is derived from an EMBL/GenBank/DDBJ whole genome shotgun (WGS) entry which is preliminary data.</text>
</comment>
<dbReference type="PANTHER" id="PTHR32096:SF146">
    <property type="entry name" value="WRKY TRANSCRIPTION FACTOR 19-RELATED"/>
    <property type="match status" value="1"/>
</dbReference>
<keyword evidence="4" id="KW-0804">Transcription</keyword>
<keyword evidence="5" id="KW-0539">Nucleus</keyword>
<evidence type="ECO:0000313" key="9">
    <source>
        <dbReference type="Proteomes" id="UP001141806"/>
    </source>
</evidence>
<dbReference type="PROSITE" id="PS50811">
    <property type="entry name" value="WRKY"/>
    <property type="match status" value="1"/>
</dbReference>
<feature type="region of interest" description="Disordered" evidence="6">
    <location>
        <begin position="278"/>
        <end position="300"/>
    </location>
</feature>
<dbReference type="PANTHER" id="PTHR32096">
    <property type="entry name" value="WRKY TRANSCRIPTION FACTOR 30-RELATED-RELATED"/>
    <property type="match status" value="1"/>
</dbReference>
<protein>
    <recommendedName>
        <fullName evidence="7">WRKY domain-containing protein</fullName>
    </recommendedName>
</protein>
<evidence type="ECO:0000259" key="7">
    <source>
        <dbReference type="PROSITE" id="PS50811"/>
    </source>
</evidence>
<evidence type="ECO:0000256" key="1">
    <source>
        <dbReference type="ARBA" id="ARBA00004123"/>
    </source>
</evidence>
<keyword evidence="9" id="KW-1185">Reference proteome</keyword>
<evidence type="ECO:0000256" key="2">
    <source>
        <dbReference type="ARBA" id="ARBA00023015"/>
    </source>
</evidence>
<keyword evidence="3" id="KW-0238">DNA-binding</keyword>
<dbReference type="AlphaFoldDB" id="A0A9Q0QTY5"/>
<dbReference type="InterPro" id="IPR044810">
    <property type="entry name" value="WRKY_plant"/>
</dbReference>
<organism evidence="8 9">
    <name type="scientific">Protea cynaroides</name>
    <dbReference type="NCBI Taxonomy" id="273540"/>
    <lineage>
        <taxon>Eukaryota</taxon>
        <taxon>Viridiplantae</taxon>
        <taxon>Streptophyta</taxon>
        <taxon>Embryophyta</taxon>
        <taxon>Tracheophyta</taxon>
        <taxon>Spermatophyta</taxon>
        <taxon>Magnoliopsida</taxon>
        <taxon>Proteales</taxon>
        <taxon>Proteaceae</taxon>
        <taxon>Protea</taxon>
    </lineage>
</organism>
<evidence type="ECO:0000256" key="6">
    <source>
        <dbReference type="SAM" id="MobiDB-lite"/>
    </source>
</evidence>
<dbReference type="GO" id="GO:0005634">
    <property type="term" value="C:nucleus"/>
    <property type="evidence" value="ECO:0007669"/>
    <property type="project" value="UniProtKB-SubCell"/>
</dbReference>
<proteinExistence type="predicted"/>
<gene>
    <name evidence="8" type="ORF">NE237_004814</name>
</gene>
<reference evidence="8" key="1">
    <citation type="journal article" date="2023" name="Plant J.">
        <title>The genome of the king protea, Protea cynaroides.</title>
        <authorList>
            <person name="Chang J."/>
            <person name="Duong T.A."/>
            <person name="Schoeman C."/>
            <person name="Ma X."/>
            <person name="Roodt D."/>
            <person name="Barker N."/>
            <person name="Li Z."/>
            <person name="Van de Peer Y."/>
            <person name="Mizrachi E."/>
        </authorList>
    </citation>
    <scope>NUCLEOTIDE SEQUENCE</scope>
    <source>
        <tissue evidence="8">Young leaves</tissue>
    </source>
</reference>
<dbReference type="Proteomes" id="UP001141806">
    <property type="component" value="Unassembled WGS sequence"/>
</dbReference>
<dbReference type="Pfam" id="PF03106">
    <property type="entry name" value="WRKY"/>
    <property type="match status" value="1"/>
</dbReference>
<dbReference type="GO" id="GO:0000976">
    <property type="term" value="F:transcription cis-regulatory region binding"/>
    <property type="evidence" value="ECO:0007669"/>
    <property type="project" value="TreeGrafter"/>
</dbReference>
<dbReference type="SUPFAM" id="SSF118290">
    <property type="entry name" value="WRKY DNA-binding domain"/>
    <property type="match status" value="1"/>
</dbReference>
<feature type="domain" description="WRKY" evidence="7">
    <location>
        <begin position="163"/>
        <end position="220"/>
    </location>
</feature>
<evidence type="ECO:0000256" key="4">
    <source>
        <dbReference type="ARBA" id="ARBA00023163"/>
    </source>
</evidence>
<evidence type="ECO:0000256" key="5">
    <source>
        <dbReference type="ARBA" id="ARBA00023242"/>
    </source>
</evidence>
<dbReference type="InterPro" id="IPR036576">
    <property type="entry name" value="WRKY_dom_sf"/>
</dbReference>
<sequence>MEEILSLIFEGCKLTRDLESKLPSLTENPSLLSSSCEDISRVFGTAADRLKAQAPSSQPELEAGSSVQEWLRSGYTQSMTMAVDPFQAQLFSDKNPFDVRLLTTRNAEGSSVRSRGGVELQVADTSDAGKSPVTRSRKRKDGAQKHTIKAAAPRMGNTEIPPEDGFTWRKYGQKEILGSRFPRSYYRCTHKSFYGCNAKKQVQRVDDDPNTFEVTYCGHHTCLMSSTAPSALPPAITTQPEPIEVEPVQSSLPLRRRHSMDKFEPNTSTDLRLRMSGDAAAAEGQGTSQSQARDGKEAEWPVVDLADAMFNSGSSTSSMDAIFSFMQDKDK</sequence>
<dbReference type="Gene3D" id="2.20.25.80">
    <property type="entry name" value="WRKY domain"/>
    <property type="match status" value="1"/>
</dbReference>
<dbReference type="EMBL" id="JAMYWD010000005">
    <property type="protein sequence ID" value="KAJ4971715.1"/>
    <property type="molecule type" value="Genomic_DNA"/>
</dbReference>
<dbReference type="InterPro" id="IPR003657">
    <property type="entry name" value="WRKY_dom"/>
</dbReference>
<dbReference type="SMART" id="SM00774">
    <property type="entry name" value="WRKY"/>
    <property type="match status" value="1"/>
</dbReference>
<evidence type="ECO:0000256" key="3">
    <source>
        <dbReference type="ARBA" id="ARBA00023125"/>
    </source>
</evidence>